<dbReference type="PaxDb" id="880073-Calab_2358"/>
<feature type="binding site" evidence="6">
    <location>
        <position position="105"/>
    </location>
    <ligand>
        <name>S-adenosyl-L-methionine</name>
        <dbReference type="ChEBI" id="CHEBI:59789"/>
    </ligand>
</feature>
<dbReference type="NCBIfam" id="TIGR00006">
    <property type="entry name" value="16S rRNA (cytosine(1402)-N(4))-methyltransferase RsmH"/>
    <property type="match status" value="1"/>
</dbReference>
<dbReference type="InterPro" id="IPR029063">
    <property type="entry name" value="SAM-dependent_MTases_sf"/>
</dbReference>
<protein>
    <recommendedName>
        <fullName evidence="6">Ribosomal RNA small subunit methyltransferase H</fullName>
        <ecNumber evidence="6">2.1.1.199</ecNumber>
    </recommendedName>
    <alternativeName>
        <fullName evidence="6">16S rRNA m(4)C1402 methyltransferase</fullName>
    </alternativeName>
    <alternativeName>
        <fullName evidence="6">rRNA (cytosine-N(4)-)-methyltransferase RsmH</fullName>
    </alternativeName>
</protein>
<evidence type="ECO:0000256" key="3">
    <source>
        <dbReference type="ARBA" id="ARBA00022603"/>
    </source>
</evidence>
<feature type="binding site" evidence="6">
    <location>
        <begin position="38"/>
        <end position="40"/>
    </location>
    <ligand>
        <name>S-adenosyl-L-methionine</name>
        <dbReference type="ChEBI" id="CHEBI:59789"/>
    </ligand>
</feature>
<dbReference type="Proteomes" id="UP000004671">
    <property type="component" value="Chromosome"/>
</dbReference>
<keyword evidence="6" id="KW-0963">Cytoplasm</keyword>
<gene>
    <name evidence="6" type="primary">rsmH</name>
    <name evidence="8" type="ORF">Calab_2358</name>
</gene>
<dbReference type="EMBL" id="CM001402">
    <property type="protein sequence ID" value="EHO41968.1"/>
    <property type="molecule type" value="Genomic_DNA"/>
</dbReference>
<dbReference type="GO" id="GO:0071424">
    <property type="term" value="F:rRNA (cytosine-N4-)-methyltransferase activity"/>
    <property type="evidence" value="ECO:0007669"/>
    <property type="project" value="UniProtKB-UniRule"/>
</dbReference>
<dbReference type="HAMAP" id="MF_01007">
    <property type="entry name" value="16SrRNA_methyltr_H"/>
    <property type="match status" value="1"/>
</dbReference>
<evidence type="ECO:0000256" key="1">
    <source>
        <dbReference type="ARBA" id="ARBA00010396"/>
    </source>
</evidence>
<dbReference type="EC" id="2.1.1.199" evidence="6"/>
<feature type="binding site" evidence="6">
    <location>
        <position position="112"/>
    </location>
    <ligand>
        <name>S-adenosyl-L-methionine</name>
        <dbReference type="ChEBI" id="CHEBI:59789"/>
    </ligand>
</feature>
<keyword evidence="5 6" id="KW-0949">S-adenosyl-L-methionine</keyword>
<dbReference type="InParanoid" id="H1XY41"/>
<dbReference type="SUPFAM" id="SSF53335">
    <property type="entry name" value="S-adenosyl-L-methionine-dependent methyltransferases"/>
    <property type="match status" value="1"/>
</dbReference>
<comment type="subcellular location">
    <subcellularLocation>
        <location evidence="6">Cytoplasm</location>
    </subcellularLocation>
</comment>
<dbReference type="FunCoup" id="H1XY41">
    <property type="interactions" value="565"/>
</dbReference>
<evidence type="ECO:0000313" key="9">
    <source>
        <dbReference type="Proteomes" id="UP000004671"/>
    </source>
</evidence>
<comment type="similarity">
    <text evidence="1 6">Belongs to the methyltransferase superfamily. RsmH family.</text>
</comment>
<evidence type="ECO:0000256" key="5">
    <source>
        <dbReference type="ARBA" id="ARBA00022691"/>
    </source>
</evidence>
<evidence type="ECO:0000256" key="6">
    <source>
        <dbReference type="HAMAP-Rule" id="MF_01007"/>
    </source>
</evidence>
<dbReference type="AlphaFoldDB" id="H1XY41"/>
<dbReference type="GO" id="GO:0070475">
    <property type="term" value="P:rRNA base methylation"/>
    <property type="evidence" value="ECO:0007669"/>
    <property type="project" value="UniProtKB-UniRule"/>
</dbReference>
<evidence type="ECO:0000256" key="4">
    <source>
        <dbReference type="ARBA" id="ARBA00022679"/>
    </source>
</evidence>
<proteinExistence type="inferred from homology"/>
<dbReference type="InterPro" id="IPR023397">
    <property type="entry name" value="SAM-dep_MeTrfase_MraW_recog"/>
</dbReference>
<comment type="function">
    <text evidence="6">Specifically methylates the N4 position of cytidine in position 1402 (C1402) of 16S rRNA.</text>
</comment>
<dbReference type="InterPro" id="IPR002903">
    <property type="entry name" value="RsmH"/>
</dbReference>
<dbReference type="STRING" id="880073.Cabys_1161"/>
<feature type="binding site" evidence="6">
    <location>
        <position position="58"/>
    </location>
    <ligand>
        <name>S-adenosyl-L-methionine</name>
        <dbReference type="ChEBI" id="CHEBI:59789"/>
    </ligand>
</feature>
<dbReference type="PANTHER" id="PTHR11265:SF0">
    <property type="entry name" value="12S RRNA N4-METHYLCYTIDINE METHYLTRANSFERASE"/>
    <property type="match status" value="1"/>
</dbReference>
<reference evidence="8 9" key="1">
    <citation type="submission" date="2011-09" db="EMBL/GenBank/DDBJ databases">
        <title>The permanent draft genome of Caldithrix abyssi DSM 13497.</title>
        <authorList>
            <consortium name="US DOE Joint Genome Institute (JGI-PGF)"/>
            <person name="Lucas S."/>
            <person name="Han J."/>
            <person name="Lapidus A."/>
            <person name="Bruce D."/>
            <person name="Goodwin L."/>
            <person name="Pitluck S."/>
            <person name="Peters L."/>
            <person name="Kyrpides N."/>
            <person name="Mavromatis K."/>
            <person name="Ivanova N."/>
            <person name="Mikhailova N."/>
            <person name="Chertkov O."/>
            <person name="Detter J.C."/>
            <person name="Tapia R."/>
            <person name="Han C."/>
            <person name="Land M."/>
            <person name="Hauser L."/>
            <person name="Markowitz V."/>
            <person name="Cheng J.-F."/>
            <person name="Hugenholtz P."/>
            <person name="Woyke T."/>
            <person name="Wu D."/>
            <person name="Spring S."/>
            <person name="Brambilla E."/>
            <person name="Klenk H.-P."/>
            <person name="Eisen J.A."/>
        </authorList>
    </citation>
    <scope>NUCLEOTIDE SEQUENCE [LARGE SCALE GENOMIC DNA]</scope>
    <source>
        <strain evidence="8 9">DSM 13497</strain>
    </source>
</reference>
<dbReference type="HOGENOM" id="CLU_038422_2_0_0"/>
<keyword evidence="4 6" id="KW-0808">Transferase</keyword>
<keyword evidence="2 6" id="KW-0698">rRNA processing</keyword>
<feature type="binding site" evidence="6">
    <location>
        <position position="84"/>
    </location>
    <ligand>
        <name>S-adenosyl-L-methionine</name>
        <dbReference type="ChEBI" id="CHEBI:59789"/>
    </ligand>
</feature>
<dbReference type="eggNOG" id="COG0275">
    <property type="taxonomic scope" value="Bacteria"/>
</dbReference>
<accession>H1XY41</accession>
<sequence>MTTVNDHQYHVPVLWEQVCRYLITDRKGIYLDGTLGGGGHAEQILKRLEAQALYIGMDRDADAIAFSLKRLAQFKNVVFYHGVFTEMESAMQKAQVEKLNGVLLDLGISSHQVDEEKRGFTFRSDVPLDMRMDPHNQTLTAQDVLNTYSYRALAKIFRTYGEEARASCIARNIVQAREKAAIKTSGQLVELIDRCVPARFAKKSYARIFQALRIEVNQELDLLTKALAMAVKHLEPGGRLVVISYHSLEDRIVKNFLREQENPCTCPPELPVCVCGRKPTLKQLKPRLITPDEREVAQNPRARSAKMRVGEKQ</sequence>
<evidence type="ECO:0000256" key="7">
    <source>
        <dbReference type="SAM" id="MobiDB-lite"/>
    </source>
</evidence>
<keyword evidence="3 6" id="KW-0489">Methyltransferase</keyword>
<dbReference type="SUPFAM" id="SSF81799">
    <property type="entry name" value="Putative methyltransferase TM0872, insert domain"/>
    <property type="match status" value="1"/>
</dbReference>
<feature type="region of interest" description="Disordered" evidence="7">
    <location>
        <begin position="291"/>
        <end position="313"/>
    </location>
</feature>
<organism evidence="8 9">
    <name type="scientific">Caldithrix abyssi DSM 13497</name>
    <dbReference type="NCBI Taxonomy" id="880073"/>
    <lineage>
        <taxon>Bacteria</taxon>
        <taxon>Pseudomonadati</taxon>
        <taxon>Calditrichota</taxon>
        <taxon>Calditrichia</taxon>
        <taxon>Calditrichales</taxon>
        <taxon>Calditrichaceae</taxon>
        <taxon>Caldithrix</taxon>
    </lineage>
</organism>
<name>H1XY41_CALAY</name>
<dbReference type="Gene3D" id="3.40.50.150">
    <property type="entry name" value="Vaccinia Virus protein VP39"/>
    <property type="match status" value="1"/>
</dbReference>
<dbReference type="PANTHER" id="PTHR11265">
    <property type="entry name" value="S-ADENOSYL-METHYLTRANSFERASE MRAW"/>
    <property type="match status" value="1"/>
</dbReference>
<evidence type="ECO:0000313" key="8">
    <source>
        <dbReference type="EMBL" id="EHO41968.1"/>
    </source>
</evidence>
<comment type="catalytic activity">
    <reaction evidence="6">
        <text>cytidine(1402) in 16S rRNA + S-adenosyl-L-methionine = N(4)-methylcytidine(1402) in 16S rRNA + S-adenosyl-L-homocysteine + H(+)</text>
        <dbReference type="Rhea" id="RHEA:42928"/>
        <dbReference type="Rhea" id="RHEA-COMP:10286"/>
        <dbReference type="Rhea" id="RHEA-COMP:10287"/>
        <dbReference type="ChEBI" id="CHEBI:15378"/>
        <dbReference type="ChEBI" id="CHEBI:57856"/>
        <dbReference type="ChEBI" id="CHEBI:59789"/>
        <dbReference type="ChEBI" id="CHEBI:74506"/>
        <dbReference type="ChEBI" id="CHEBI:82748"/>
        <dbReference type="EC" id="2.1.1.199"/>
    </reaction>
</comment>
<dbReference type="Pfam" id="PF01795">
    <property type="entry name" value="Methyltransf_5"/>
    <property type="match status" value="1"/>
</dbReference>
<dbReference type="Gene3D" id="1.10.150.170">
    <property type="entry name" value="Putative methyltransferase TM0872, insert domain"/>
    <property type="match status" value="1"/>
</dbReference>
<dbReference type="GO" id="GO:0005737">
    <property type="term" value="C:cytoplasm"/>
    <property type="evidence" value="ECO:0007669"/>
    <property type="project" value="UniProtKB-SubCell"/>
</dbReference>
<dbReference type="PIRSF" id="PIRSF004486">
    <property type="entry name" value="MraW"/>
    <property type="match status" value="1"/>
</dbReference>
<evidence type="ECO:0000256" key="2">
    <source>
        <dbReference type="ARBA" id="ARBA00022552"/>
    </source>
</evidence>
<keyword evidence="9" id="KW-1185">Reference proteome</keyword>